<protein>
    <submittedName>
        <fullName evidence="2">(northern house mosquito) hypothetical protein</fullName>
    </submittedName>
</protein>
<dbReference type="EMBL" id="HBUE01124772">
    <property type="protein sequence ID" value="CAG6494156.1"/>
    <property type="molecule type" value="Transcribed_RNA"/>
</dbReference>
<feature type="region of interest" description="Disordered" evidence="1">
    <location>
        <begin position="44"/>
        <end position="67"/>
    </location>
</feature>
<accession>A0A8D8G442</accession>
<dbReference type="EMBL" id="HBUE01210260">
    <property type="protein sequence ID" value="CAG6534163.1"/>
    <property type="molecule type" value="Transcribed_RNA"/>
</dbReference>
<dbReference type="EMBL" id="HBUE01316672">
    <property type="protein sequence ID" value="CAG6586064.1"/>
    <property type="molecule type" value="Transcribed_RNA"/>
</dbReference>
<proteinExistence type="predicted"/>
<organism evidence="2">
    <name type="scientific">Culex pipiens</name>
    <name type="common">House mosquito</name>
    <dbReference type="NCBI Taxonomy" id="7175"/>
    <lineage>
        <taxon>Eukaryota</taxon>
        <taxon>Metazoa</taxon>
        <taxon>Ecdysozoa</taxon>
        <taxon>Arthropoda</taxon>
        <taxon>Hexapoda</taxon>
        <taxon>Insecta</taxon>
        <taxon>Pterygota</taxon>
        <taxon>Neoptera</taxon>
        <taxon>Endopterygota</taxon>
        <taxon>Diptera</taxon>
        <taxon>Nematocera</taxon>
        <taxon>Culicoidea</taxon>
        <taxon>Culicidae</taxon>
        <taxon>Culicinae</taxon>
        <taxon>Culicini</taxon>
        <taxon>Culex</taxon>
        <taxon>Culex</taxon>
    </lineage>
</organism>
<name>A0A8D8G442_CULPI</name>
<sequence>MFSWKFSILKRSRAKSRMKMRLSTKSSSRRKRWYGNDEAGHHCRRSCGSTGDGTRTSRRKRGDPSLIGTSFRRSRFAKSAACWSTGKTRNATTTSTWATARTRVPSRVASTDFPAGPACTATWLATPTGTTCTTVTFAEQRSKPKAPSSGTGRCTRRRSHTRARFAASGSGARAT</sequence>
<reference evidence="2" key="1">
    <citation type="submission" date="2021-05" db="EMBL/GenBank/DDBJ databases">
        <authorList>
            <person name="Alioto T."/>
            <person name="Alioto T."/>
            <person name="Gomez Garrido J."/>
        </authorList>
    </citation>
    <scope>NUCLEOTIDE SEQUENCE</scope>
</reference>
<dbReference type="AlphaFoldDB" id="A0A8D8G442"/>
<dbReference type="EMBL" id="HBUE01124771">
    <property type="protein sequence ID" value="CAG6494154.1"/>
    <property type="molecule type" value="Transcribed_RNA"/>
</dbReference>
<feature type="compositionally biased region" description="Low complexity" evidence="1">
    <location>
        <begin position="164"/>
        <end position="175"/>
    </location>
</feature>
<evidence type="ECO:0000256" key="1">
    <source>
        <dbReference type="SAM" id="MobiDB-lite"/>
    </source>
</evidence>
<feature type="compositionally biased region" description="Basic residues" evidence="1">
    <location>
        <begin position="154"/>
        <end position="163"/>
    </location>
</feature>
<evidence type="ECO:0000313" key="2">
    <source>
        <dbReference type="EMBL" id="CAG6494156.1"/>
    </source>
</evidence>
<feature type="region of interest" description="Disordered" evidence="1">
    <location>
        <begin position="139"/>
        <end position="175"/>
    </location>
</feature>